<accession>A0A1G7I193</accession>
<keyword evidence="1" id="KW-0067">ATP-binding</keyword>
<dbReference type="STRING" id="1391627.SAMN05216464_112113"/>
<dbReference type="EC" id="6.3.5.-" evidence="1"/>
<dbReference type="HAMAP" id="MF_00122">
    <property type="entry name" value="GatC"/>
    <property type="match status" value="1"/>
</dbReference>
<name>A0A1G7I193_9SPHI</name>
<keyword evidence="1" id="KW-0547">Nucleotide-binding</keyword>
<dbReference type="Proteomes" id="UP000199072">
    <property type="component" value="Unassembled WGS sequence"/>
</dbReference>
<dbReference type="GO" id="GO:0016740">
    <property type="term" value="F:transferase activity"/>
    <property type="evidence" value="ECO:0007669"/>
    <property type="project" value="UniProtKB-KW"/>
</dbReference>
<comment type="catalytic activity">
    <reaction evidence="1">
        <text>L-aspartyl-tRNA(Asn) + L-glutamine + ATP + H2O = L-asparaginyl-tRNA(Asn) + L-glutamate + ADP + phosphate + 2 H(+)</text>
        <dbReference type="Rhea" id="RHEA:14513"/>
        <dbReference type="Rhea" id="RHEA-COMP:9674"/>
        <dbReference type="Rhea" id="RHEA-COMP:9677"/>
        <dbReference type="ChEBI" id="CHEBI:15377"/>
        <dbReference type="ChEBI" id="CHEBI:15378"/>
        <dbReference type="ChEBI" id="CHEBI:29985"/>
        <dbReference type="ChEBI" id="CHEBI:30616"/>
        <dbReference type="ChEBI" id="CHEBI:43474"/>
        <dbReference type="ChEBI" id="CHEBI:58359"/>
        <dbReference type="ChEBI" id="CHEBI:78515"/>
        <dbReference type="ChEBI" id="CHEBI:78516"/>
        <dbReference type="ChEBI" id="CHEBI:456216"/>
    </reaction>
</comment>
<dbReference type="PANTHER" id="PTHR15004">
    <property type="entry name" value="GLUTAMYL-TRNA(GLN) AMIDOTRANSFERASE SUBUNIT C, MITOCHONDRIAL"/>
    <property type="match status" value="1"/>
</dbReference>
<dbReference type="AlphaFoldDB" id="A0A1G7I193"/>
<dbReference type="GO" id="GO:0050566">
    <property type="term" value="F:asparaginyl-tRNA synthase (glutamine-hydrolyzing) activity"/>
    <property type="evidence" value="ECO:0007669"/>
    <property type="project" value="RHEA"/>
</dbReference>
<keyword evidence="2" id="KW-0808">Transferase</keyword>
<dbReference type="SUPFAM" id="SSF141000">
    <property type="entry name" value="Glu-tRNAGln amidotransferase C subunit"/>
    <property type="match status" value="1"/>
</dbReference>
<reference evidence="2 3" key="1">
    <citation type="submission" date="2016-10" db="EMBL/GenBank/DDBJ databases">
        <authorList>
            <person name="de Groot N.N."/>
        </authorList>
    </citation>
    <scope>NUCLEOTIDE SEQUENCE [LARGE SCALE GENOMIC DNA]</scope>
    <source>
        <strain evidence="2 3">47C3B</strain>
    </source>
</reference>
<dbReference type="Pfam" id="PF02686">
    <property type="entry name" value="GatC"/>
    <property type="match status" value="1"/>
</dbReference>
<keyword evidence="3" id="KW-1185">Reference proteome</keyword>
<dbReference type="EMBL" id="FNAI01000012">
    <property type="protein sequence ID" value="SDF06520.1"/>
    <property type="molecule type" value="Genomic_DNA"/>
</dbReference>
<keyword evidence="1" id="KW-0436">Ligase</keyword>
<evidence type="ECO:0000313" key="3">
    <source>
        <dbReference type="Proteomes" id="UP000199072"/>
    </source>
</evidence>
<dbReference type="GO" id="GO:0006412">
    <property type="term" value="P:translation"/>
    <property type="evidence" value="ECO:0007669"/>
    <property type="project" value="UniProtKB-UniRule"/>
</dbReference>
<dbReference type="GO" id="GO:0006450">
    <property type="term" value="P:regulation of translational fidelity"/>
    <property type="evidence" value="ECO:0007669"/>
    <property type="project" value="InterPro"/>
</dbReference>
<comment type="similarity">
    <text evidence="1">Belongs to the GatC family.</text>
</comment>
<dbReference type="PANTHER" id="PTHR15004:SF0">
    <property type="entry name" value="GLUTAMYL-TRNA(GLN) AMIDOTRANSFERASE SUBUNIT C, MITOCHONDRIAL"/>
    <property type="match status" value="1"/>
</dbReference>
<dbReference type="RefSeq" id="WP_091152902.1">
    <property type="nucleotide sequence ID" value="NZ_FNAI01000012.1"/>
</dbReference>
<dbReference type="InterPro" id="IPR003837">
    <property type="entry name" value="GatC"/>
</dbReference>
<comment type="function">
    <text evidence="1">Allows the formation of correctly charged Asn-tRNA(Asn) or Gln-tRNA(Gln) through the transamidation of misacylated Asp-tRNA(Asn) or Glu-tRNA(Gln) in organisms which lack either or both of asparaginyl-tRNA or glutaminyl-tRNA synthetases. The reaction takes place in the presence of glutamine and ATP through an activated phospho-Asp-tRNA(Asn) or phospho-Glu-tRNA(Gln).</text>
</comment>
<comment type="subunit">
    <text evidence="1">Heterotrimer of A, B and C subunits.</text>
</comment>
<dbReference type="InterPro" id="IPR036113">
    <property type="entry name" value="Asp/Glu-ADT_sf_sub_c"/>
</dbReference>
<comment type="catalytic activity">
    <reaction evidence="1">
        <text>L-glutamyl-tRNA(Gln) + L-glutamine + ATP + H2O = L-glutaminyl-tRNA(Gln) + L-glutamate + ADP + phosphate + H(+)</text>
        <dbReference type="Rhea" id="RHEA:17521"/>
        <dbReference type="Rhea" id="RHEA-COMP:9681"/>
        <dbReference type="Rhea" id="RHEA-COMP:9684"/>
        <dbReference type="ChEBI" id="CHEBI:15377"/>
        <dbReference type="ChEBI" id="CHEBI:15378"/>
        <dbReference type="ChEBI" id="CHEBI:29985"/>
        <dbReference type="ChEBI" id="CHEBI:30616"/>
        <dbReference type="ChEBI" id="CHEBI:43474"/>
        <dbReference type="ChEBI" id="CHEBI:58359"/>
        <dbReference type="ChEBI" id="CHEBI:78520"/>
        <dbReference type="ChEBI" id="CHEBI:78521"/>
        <dbReference type="ChEBI" id="CHEBI:456216"/>
    </reaction>
</comment>
<evidence type="ECO:0000256" key="1">
    <source>
        <dbReference type="HAMAP-Rule" id="MF_00122"/>
    </source>
</evidence>
<dbReference type="GO" id="GO:0005524">
    <property type="term" value="F:ATP binding"/>
    <property type="evidence" value="ECO:0007669"/>
    <property type="project" value="UniProtKB-KW"/>
</dbReference>
<sequence length="96" mass="10986">MTIDKETVEKVAHLARLELTETEKQEMIVDMSKILDFMAKLNELDTSGVEPLVYMTEGANVLREDVVKQQITHEEGLQNAPKHDKDFFLVAKVIEK</sequence>
<dbReference type="GO" id="GO:0070681">
    <property type="term" value="P:glutaminyl-tRNAGln biosynthesis via transamidation"/>
    <property type="evidence" value="ECO:0007669"/>
    <property type="project" value="TreeGrafter"/>
</dbReference>
<dbReference type="Gene3D" id="1.10.20.60">
    <property type="entry name" value="Glu-tRNAGln amidotransferase C subunit, N-terminal domain"/>
    <property type="match status" value="1"/>
</dbReference>
<proteinExistence type="inferred from homology"/>
<organism evidence="2 3">
    <name type="scientific">Mucilaginibacter pineti</name>
    <dbReference type="NCBI Taxonomy" id="1391627"/>
    <lineage>
        <taxon>Bacteria</taxon>
        <taxon>Pseudomonadati</taxon>
        <taxon>Bacteroidota</taxon>
        <taxon>Sphingobacteriia</taxon>
        <taxon>Sphingobacteriales</taxon>
        <taxon>Sphingobacteriaceae</taxon>
        <taxon>Mucilaginibacter</taxon>
    </lineage>
</organism>
<keyword evidence="1" id="KW-0648">Protein biosynthesis</keyword>
<dbReference type="OrthoDB" id="9813938at2"/>
<evidence type="ECO:0000313" key="2">
    <source>
        <dbReference type="EMBL" id="SDF06520.1"/>
    </source>
</evidence>
<gene>
    <name evidence="1" type="primary">gatC</name>
    <name evidence="2" type="ORF">SAMN05216464_112113</name>
</gene>
<dbReference type="NCBIfam" id="TIGR00135">
    <property type="entry name" value="gatC"/>
    <property type="match status" value="1"/>
</dbReference>
<protein>
    <recommendedName>
        <fullName evidence="1">Aspartyl/glutamyl-tRNA(Asn/Gln) amidotransferase subunit C</fullName>
        <shortName evidence="1">Asp/Glu-ADT subunit C</shortName>
        <ecNumber evidence="1">6.3.5.-</ecNumber>
    </recommendedName>
</protein>
<dbReference type="GO" id="GO:0050567">
    <property type="term" value="F:glutaminyl-tRNA synthase (glutamine-hydrolyzing) activity"/>
    <property type="evidence" value="ECO:0007669"/>
    <property type="project" value="UniProtKB-UniRule"/>
</dbReference>